<dbReference type="OrthoDB" id="3427828at2"/>
<gene>
    <name evidence="2" type="ORF">BA062_16400</name>
</gene>
<dbReference type="InterPro" id="IPR029046">
    <property type="entry name" value="LolA/LolB/LppX"/>
</dbReference>
<dbReference type="Proteomes" id="UP000247892">
    <property type="component" value="Unassembled WGS sequence"/>
</dbReference>
<accession>A0A318M860</accession>
<sequence length="273" mass="28863">MRKTALAASGFALVIALSACGSDGDSGNAFGGNNSGDAGSSFFSDPQQLAAAASEKTAESKSSKFSMDMNMAGMQMTANGEGLYDGANTKMSMNMEMMGQSVEMRLVDQAMYMKMAGLEAQTGGKPWAKISLDGTDPMSQQLSSSMEQSDPTKTLEYIKEAGEITNSEKTTLDGQEVTHYTIELDFKKIASEMGAASGITPEQAEQLPAKLPMELWLNSDNLPVQVVMDMGKMMEAAGAGGQEAKMTMKYSDWGAPVTVEAPPADQVGEMPMG</sequence>
<evidence type="ECO:0000313" key="2">
    <source>
        <dbReference type="EMBL" id="PXY33814.1"/>
    </source>
</evidence>
<dbReference type="SUPFAM" id="SSF89392">
    <property type="entry name" value="Prokaryotic lipoproteins and lipoprotein localization factors"/>
    <property type="match status" value="1"/>
</dbReference>
<dbReference type="EMBL" id="MASU01000006">
    <property type="protein sequence ID" value="PXY33814.1"/>
    <property type="molecule type" value="Genomic_DNA"/>
</dbReference>
<comment type="caution">
    <text evidence="2">The sequence shown here is derived from an EMBL/GenBank/DDBJ whole genome shotgun (WGS) entry which is preliminary data.</text>
</comment>
<protein>
    <recommendedName>
        <fullName evidence="4">Lipoprotein</fullName>
    </recommendedName>
</protein>
<feature type="signal peptide" evidence="1">
    <location>
        <begin position="1"/>
        <end position="21"/>
    </location>
</feature>
<evidence type="ECO:0008006" key="4">
    <source>
        <dbReference type="Google" id="ProtNLM"/>
    </source>
</evidence>
<organism evidence="2 3">
    <name type="scientific">Prauserella flavalba</name>
    <dbReference type="NCBI Taxonomy" id="1477506"/>
    <lineage>
        <taxon>Bacteria</taxon>
        <taxon>Bacillati</taxon>
        <taxon>Actinomycetota</taxon>
        <taxon>Actinomycetes</taxon>
        <taxon>Pseudonocardiales</taxon>
        <taxon>Pseudonocardiaceae</taxon>
        <taxon>Prauserella</taxon>
    </lineage>
</organism>
<reference evidence="2 3" key="1">
    <citation type="submission" date="2016-07" db="EMBL/GenBank/DDBJ databases">
        <title>Draft genome sequence of Prauserella sp. YIM 121212, isolated from alkaline soil.</title>
        <authorList>
            <person name="Ruckert C."/>
            <person name="Albersmeier A."/>
            <person name="Jiang C.-L."/>
            <person name="Jiang Y."/>
            <person name="Kalinowski J."/>
            <person name="Schneider O."/>
            <person name="Winkler A."/>
            <person name="Zotchev S.B."/>
        </authorList>
    </citation>
    <scope>NUCLEOTIDE SEQUENCE [LARGE SCALE GENOMIC DNA]</scope>
    <source>
        <strain evidence="2 3">YIM 121212</strain>
    </source>
</reference>
<keyword evidence="1" id="KW-0732">Signal</keyword>
<dbReference type="RefSeq" id="WP_110337644.1">
    <property type="nucleotide sequence ID" value="NZ_JBHVKT010000015.1"/>
</dbReference>
<proteinExistence type="predicted"/>
<dbReference type="PROSITE" id="PS51257">
    <property type="entry name" value="PROKAR_LIPOPROTEIN"/>
    <property type="match status" value="1"/>
</dbReference>
<feature type="chain" id="PRO_5038639725" description="Lipoprotein" evidence="1">
    <location>
        <begin position="22"/>
        <end position="273"/>
    </location>
</feature>
<keyword evidence="3" id="KW-1185">Reference proteome</keyword>
<evidence type="ECO:0000256" key="1">
    <source>
        <dbReference type="SAM" id="SignalP"/>
    </source>
</evidence>
<dbReference type="AlphaFoldDB" id="A0A318M860"/>
<name>A0A318M860_9PSEU</name>
<evidence type="ECO:0000313" key="3">
    <source>
        <dbReference type="Proteomes" id="UP000247892"/>
    </source>
</evidence>
<dbReference type="Gene3D" id="2.50.20.20">
    <property type="match status" value="1"/>
</dbReference>